<evidence type="ECO:0000313" key="4">
    <source>
        <dbReference type="Proteomes" id="UP000195729"/>
    </source>
</evidence>
<feature type="domain" description="RES" evidence="1">
    <location>
        <begin position="9"/>
        <end position="153"/>
    </location>
</feature>
<proteinExistence type="predicted"/>
<evidence type="ECO:0000313" key="2">
    <source>
        <dbReference type="EMBL" id="ARU93940.1"/>
    </source>
</evidence>
<dbReference type="EMBL" id="CP015581">
    <property type="protein sequence ID" value="ARU97978.1"/>
    <property type="molecule type" value="Genomic_DNA"/>
</dbReference>
<dbReference type="OrthoDB" id="648213at2"/>
<dbReference type="Proteomes" id="UP000195814">
    <property type="component" value="Chromosome"/>
</dbReference>
<organism evidence="2 5">
    <name type="scientific">Tatumella citrea</name>
    <name type="common">Pantoea citrea</name>
    <dbReference type="NCBI Taxonomy" id="53336"/>
    <lineage>
        <taxon>Bacteria</taxon>
        <taxon>Pseudomonadati</taxon>
        <taxon>Pseudomonadota</taxon>
        <taxon>Gammaproteobacteria</taxon>
        <taxon>Enterobacterales</taxon>
        <taxon>Erwiniaceae</taxon>
        <taxon>Tatumella</taxon>
    </lineage>
</organism>
<reference evidence="4 5" key="1">
    <citation type="submission" date="2016-05" db="EMBL/GenBank/DDBJ databases">
        <title>Complete genome sequence of two 2,5-diketo-D-glunonic acid producing strain Tatumella citrea.</title>
        <authorList>
            <person name="Duan C."/>
            <person name="Yang J."/>
            <person name="Yang S."/>
        </authorList>
    </citation>
    <scope>NUCLEOTIDE SEQUENCE [LARGE SCALE GENOMIC DNA]</scope>
    <source>
        <strain evidence="3 4">ATCC 39140</strain>
        <strain evidence="2 5">DSM 13699</strain>
    </source>
</reference>
<dbReference type="InterPro" id="IPR014914">
    <property type="entry name" value="RES_dom"/>
</dbReference>
<evidence type="ECO:0000313" key="3">
    <source>
        <dbReference type="EMBL" id="ARU97978.1"/>
    </source>
</evidence>
<dbReference type="RefSeq" id="WP_087488301.1">
    <property type="nucleotide sequence ID" value="NZ_CP015579.1"/>
</dbReference>
<dbReference type="Proteomes" id="UP000195729">
    <property type="component" value="Chromosome"/>
</dbReference>
<dbReference type="KEGG" id="tci:A7K98_09215"/>
<accession>A0A1Y0LKG3</accession>
<protein>
    <recommendedName>
        <fullName evidence="1">RES domain-containing protein</fullName>
    </recommendedName>
</protein>
<dbReference type="Pfam" id="PF08808">
    <property type="entry name" value="RES"/>
    <property type="match status" value="1"/>
</dbReference>
<gene>
    <name evidence="2" type="ORF">A7K98_09215</name>
    <name evidence="3" type="ORF">A7K99_09215</name>
</gene>
<evidence type="ECO:0000259" key="1">
    <source>
        <dbReference type="Pfam" id="PF08808"/>
    </source>
</evidence>
<keyword evidence="4" id="KW-1185">Reference proteome</keyword>
<dbReference type="AlphaFoldDB" id="A0A1Y0LKG3"/>
<dbReference type="EMBL" id="CP015579">
    <property type="protein sequence ID" value="ARU93940.1"/>
    <property type="molecule type" value="Genomic_DNA"/>
</dbReference>
<sequence>MTTHTIFTRVDGLFYPATAPAFRQYALSGPVTAGRYSAIGQPTLYLSSSPEGVEVAMQAHRNQRSAVTEILWIRVTANNIFDLRDPLALQYAGINIDDAIAPWQEIIAAGNTPRSWRVRRQLEALGAAGLIDPSRKAPGLWHLVLFQWNQGAGVSAELAE</sequence>
<name>A0A1Y0LKG3_TATCI</name>
<evidence type="ECO:0000313" key="5">
    <source>
        <dbReference type="Proteomes" id="UP000195814"/>
    </source>
</evidence>